<evidence type="ECO:0000256" key="1">
    <source>
        <dbReference type="SAM" id="MobiDB-lite"/>
    </source>
</evidence>
<accession>A0A1X6NM21</accession>
<organism evidence="2 3">
    <name type="scientific">Porphyra umbilicalis</name>
    <name type="common">Purple laver</name>
    <name type="synonym">Red alga</name>
    <dbReference type="NCBI Taxonomy" id="2786"/>
    <lineage>
        <taxon>Eukaryota</taxon>
        <taxon>Rhodophyta</taxon>
        <taxon>Bangiophyceae</taxon>
        <taxon>Bangiales</taxon>
        <taxon>Bangiaceae</taxon>
        <taxon>Porphyra</taxon>
    </lineage>
</organism>
<reference evidence="2 3" key="1">
    <citation type="submission" date="2017-03" db="EMBL/GenBank/DDBJ databases">
        <title>WGS assembly of Porphyra umbilicalis.</title>
        <authorList>
            <person name="Brawley S.H."/>
            <person name="Blouin N.A."/>
            <person name="Ficko-Blean E."/>
            <person name="Wheeler G.L."/>
            <person name="Lohr M."/>
            <person name="Goodson H.V."/>
            <person name="Jenkins J.W."/>
            <person name="Blaby-Haas C.E."/>
            <person name="Helliwell K.E."/>
            <person name="Chan C."/>
            <person name="Marriage T."/>
            <person name="Bhattacharya D."/>
            <person name="Klein A.S."/>
            <person name="Badis Y."/>
            <person name="Brodie J."/>
            <person name="Cao Y."/>
            <person name="Collen J."/>
            <person name="Dittami S.M."/>
            <person name="Gachon C.M."/>
            <person name="Green B.R."/>
            <person name="Karpowicz S."/>
            <person name="Kim J.W."/>
            <person name="Kudahl U."/>
            <person name="Lin S."/>
            <person name="Michel G."/>
            <person name="Mittag M."/>
            <person name="Olson B.J."/>
            <person name="Pangilinan J."/>
            <person name="Peng Y."/>
            <person name="Qiu H."/>
            <person name="Shu S."/>
            <person name="Singer J.T."/>
            <person name="Smith A.G."/>
            <person name="Sprecher B.N."/>
            <person name="Wagner V."/>
            <person name="Wang W."/>
            <person name="Wang Z.-Y."/>
            <person name="Yan J."/>
            <person name="Yarish C."/>
            <person name="Zoeuner-Riek S."/>
            <person name="Zhuang Y."/>
            <person name="Zou Y."/>
            <person name="Lindquist E.A."/>
            <person name="Grimwood J."/>
            <person name="Barry K."/>
            <person name="Rokhsar D.S."/>
            <person name="Schmutz J."/>
            <person name="Stiller J.W."/>
            <person name="Grossman A.R."/>
            <person name="Prochnik S.E."/>
        </authorList>
    </citation>
    <scope>NUCLEOTIDE SEQUENCE [LARGE SCALE GENOMIC DNA]</scope>
    <source>
        <strain evidence="2">4086291</strain>
    </source>
</reference>
<proteinExistence type="predicted"/>
<feature type="compositionally biased region" description="Pro residues" evidence="1">
    <location>
        <begin position="207"/>
        <end position="217"/>
    </location>
</feature>
<name>A0A1X6NM21_PORUM</name>
<dbReference type="Proteomes" id="UP000218209">
    <property type="component" value="Unassembled WGS sequence"/>
</dbReference>
<sequence>MPRAVSHRVPPGLVGARCSHRACPAALDPRPRLSLSTCDRHCRHRVPPGAYVCLFPVQQSGHLPPVTPSPVMPSPVPVASAAAVAPPPSSSCISLLSVGVSRSPHKTSGASTRAPGAARECECCLRDHNGAYGSGRFCSVHCARRVAASRKWAKRRQSMHFAHSETGAQTVDSSSSKAHKRHRSRAASPDPNCSLLSLPGVSSRGSPPAPPHGPPSPVRCVRPKTAPPADGPSHSPPRNDAQRQRPLQAAAASPAPRRTPTASPSRTRRPGAPVFAVSPTTPALDGSAASHGRRPAVAAASPAAGGWRSPAWGPVGIARLLPLRPLGAYAPLGGGAPGGSPAVATAAAAAAASPSLRVAPSAASVAAAFGAHRPLSSPPPLRMPLPVPPRAAGPYAPPPAGLSYAPTPYSLWMPSVRMVPAAAPPVAGPPNQAGWWCVVPPYAPPHLTVPVWAGAAVAPRPEVLMPKAAAAVVLVATRQQQLRREAEAARRAASAPSTVGRAHAPAPAPAVPPGVHVKTEAPADGAADGGRWVAPEADDKVKSEGGEGADAERSSTELAAAVLLGLSQSRPRARGRHT</sequence>
<feature type="compositionally biased region" description="Basic and acidic residues" evidence="1">
    <location>
        <begin position="537"/>
        <end position="555"/>
    </location>
</feature>
<feature type="region of interest" description="Disordered" evidence="1">
    <location>
        <begin position="158"/>
        <end position="308"/>
    </location>
</feature>
<dbReference type="AlphaFoldDB" id="A0A1X6NM21"/>
<protein>
    <submittedName>
        <fullName evidence="2">Uncharacterized protein</fullName>
    </submittedName>
</protein>
<evidence type="ECO:0000313" key="3">
    <source>
        <dbReference type="Proteomes" id="UP000218209"/>
    </source>
</evidence>
<feature type="compositionally biased region" description="Low complexity" evidence="1">
    <location>
        <begin position="295"/>
        <end position="308"/>
    </location>
</feature>
<keyword evidence="3" id="KW-1185">Reference proteome</keyword>
<dbReference type="EMBL" id="KV919436">
    <property type="protein sequence ID" value="OSX69699.1"/>
    <property type="molecule type" value="Genomic_DNA"/>
</dbReference>
<evidence type="ECO:0000313" key="2">
    <source>
        <dbReference type="EMBL" id="OSX69699.1"/>
    </source>
</evidence>
<feature type="compositionally biased region" description="Low complexity" evidence="1">
    <location>
        <begin position="244"/>
        <end position="265"/>
    </location>
</feature>
<gene>
    <name evidence="2" type="ORF">BU14_1260s0001</name>
</gene>
<feature type="region of interest" description="Disordered" evidence="1">
    <location>
        <begin position="485"/>
        <end position="556"/>
    </location>
</feature>